<proteinExistence type="predicted"/>
<protein>
    <submittedName>
        <fullName evidence="2">Uncharacterized protein</fullName>
    </submittedName>
</protein>
<organism evidence="2 3">
    <name type="scientific">Rotaria magnacalcarata</name>
    <dbReference type="NCBI Taxonomy" id="392030"/>
    <lineage>
        <taxon>Eukaryota</taxon>
        <taxon>Metazoa</taxon>
        <taxon>Spiralia</taxon>
        <taxon>Gnathifera</taxon>
        <taxon>Rotifera</taxon>
        <taxon>Eurotatoria</taxon>
        <taxon>Bdelloidea</taxon>
        <taxon>Philodinida</taxon>
        <taxon>Philodinidae</taxon>
        <taxon>Rotaria</taxon>
    </lineage>
</organism>
<name>A0A8S2YBS2_9BILA</name>
<dbReference type="Proteomes" id="UP000681720">
    <property type="component" value="Unassembled WGS sequence"/>
</dbReference>
<evidence type="ECO:0000256" key="1">
    <source>
        <dbReference type="SAM" id="MobiDB-lite"/>
    </source>
</evidence>
<evidence type="ECO:0000313" key="2">
    <source>
        <dbReference type="EMBL" id="CAF4547564.1"/>
    </source>
</evidence>
<feature type="compositionally biased region" description="Basic residues" evidence="1">
    <location>
        <begin position="1"/>
        <end position="11"/>
    </location>
</feature>
<feature type="non-terminal residue" evidence="2">
    <location>
        <position position="61"/>
    </location>
</feature>
<accession>A0A8S2YBS2</accession>
<evidence type="ECO:0000313" key="3">
    <source>
        <dbReference type="Proteomes" id="UP000681720"/>
    </source>
</evidence>
<gene>
    <name evidence="2" type="ORF">GIL414_LOCUS36705</name>
</gene>
<feature type="region of interest" description="Disordered" evidence="1">
    <location>
        <begin position="1"/>
        <end position="24"/>
    </location>
</feature>
<sequence length="61" mass="7074">MIDTKQKRRGKTTTDINDTTSEDDLEEMIEFSRQNPTTALSVHRHLTQAAQRFNPNFNLPI</sequence>
<reference evidence="2" key="1">
    <citation type="submission" date="2021-02" db="EMBL/GenBank/DDBJ databases">
        <authorList>
            <person name="Nowell W R."/>
        </authorList>
    </citation>
    <scope>NUCLEOTIDE SEQUENCE</scope>
</reference>
<comment type="caution">
    <text evidence="2">The sequence shown here is derived from an EMBL/GenBank/DDBJ whole genome shotgun (WGS) entry which is preliminary data.</text>
</comment>
<dbReference type="AlphaFoldDB" id="A0A8S2YBS2"/>
<dbReference type="EMBL" id="CAJOBJ010092039">
    <property type="protein sequence ID" value="CAF4547564.1"/>
    <property type="molecule type" value="Genomic_DNA"/>
</dbReference>